<name>A0A1T4W1A0_9GAMM</name>
<protein>
    <submittedName>
        <fullName evidence="1">Uncharacterized protein</fullName>
    </submittedName>
</protein>
<dbReference type="AlphaFoldDB" id="A0A1T4W1A0"/>
<accession>A0A1T4W1A0</accession>
<evidence type="ECO:0000313" key="1">
    <source>
        <dbReference type="EMBL" id="SKA71036.1"/>
    </source>
</evidence>
<dbReference type="EMBL" id="FUXU01000139">
    <property type="protein sequence ID" value="SKA71036.1"/>
    <property type="molecule type" value="Genomic_DNA"/>
</dbReference>
<reference evidence="2" key="1">
    <citation type="submission" date="2017-02" db="EMBL/GenBank/DDBJ databases">
        <authorList>
            <person name="Varghese N."/>
            <person name="Submissions S."/>
        </authorList>
    </citation>
    <scope>NUCLEOTIDE SEQUENCE [LARGE SCALE GENOMIC DNA]</scope>
    <source>
        <strain evidence="2">DSM 22720</strain>
    </source>
</reference>
<organism evidence="1 2">
    <name type="scientific">Enterovibrio nigricans DSM 22720</name>
    <dbReference type="NCBI Taxonomy" id="1121868"/>
    <lineage>
        <taxon>Bacteria</taxon>
        <taxon>Pseudomonadati</taxon>
        <taxon>Pseudomonadota</taxon>
        <taxon>Gammaproteobacteria</taxon>
        <taxon>Vibrionales</taxon>
        <taxon>Vibrionaceae</taxon>
        <taxon>Enterovibrio</taxon>
    </lineage>
</organism>
<dbReference type="Proteomes" id="UP000190162">
    <property type="component" value="Unassembled WGS sequence"/>
</dbReference>
<gene>
    <name evidence="1" type="ORF">SAMN02745132_04654</name>
</gene>
<keyword evidence="2" id="KW-1185">Reference proteome</keyword>
<sequence length="96" mass="10610">MDMPTLLRHIMPILLAVLIGWQGIAFAEHKGSHHHESSIDHHCVLCALGLTSTPPPTSDQIPPLLGNFEAFEYAFSSYSLRNPIAKARDPPNQNVK</sequence>
<proteinExistence type="predicted"/>
<evidence type="ECO:0000313" key="2">
    <source>
        <dbReference type="Proteomes" id="UP000190162"/>
    </source>
</evidence>